<sequence>MKRRSFFKYIFGGFLGLGLISFVKPVVAKARSVQAGDMEVVMSIKGGVRDVEKGVRFSVNELNRDKLYSSMAEVLVWSAMGATYHSDRYRVKSLIPSNCLICKASQESKDRHKCAEEHPELCTARESINSAISGIKYILEGRT</sequence>
<accession>A0A0F9MJ18</accession>
<evidence type="ECO:0000313" key="1">
    <source>
        <dbReference type="EMBL" id="KKM99246.1"/>
    </source>
</evidence>
<gene>
    <name evidence="1" type="ORF">LCGC14_1149850</name>
</gene>
<proteinExistence type="predicted"/>
<dbReference type="EMBL" id="LAZR01005520">
    <property type="protein sequence ID" value="KKM99246.1"/>
    <property type="molecule type" value="Genomic_DNA"/>
</dbReference>
<comment type="caution">
    <text evidence="1">The sequence shown here is derived from an EMBL/GenBank/DDBJ whole genome shotgun (WGS) entry which is preliminary data.</text>
</comment>
<organism evidence="1">
    <name type="scientific">marine sediment metagenome</name>
    <dbReference type="NCBI Taxonomy" id="412755"/>
    <lineage>
        <taxon>unclassified sequences</taxon>
        <taxon>metagenomes</taxon>
        <taxon>ecological metagenomes</taxon>
    </lineage>
</organism>
<dbReference type="AlphaFoldDB" id="A0A0F9MJ18"/>
<name>A0A0F9MJ18_9ZZZZ</name>
<protein>
    <submittedName>
        <fullName evidence="1">Uncharacterized protein</fullName>
    </submittedName>
</protein>
<reference evidence="1" key="1">
    <citation type="journal article" date="2015" name="Nature">
        <title>Complex archaea that bridge the gap between prokaryotes and eukaryotes.</title>
        <authorList>
            <person name="Spang A."/>
            <person name="Saw J.H."/>
            <person name="Jorgensen S.L."/>
            <person name="Zaremba-Niedzwiedzka K."/>
            <person name="Martijn J."/>
            <person name="Lind A.E."/>
            <person name="van Eijk R."/>
            <person name="Schleper C."/>
            <person name="Guy L."/>
            <person name="Ettema T.J."/>
        </authorList>
    </citation>
    <scope>NUCLEOTIDE SEQUENCE</scope>
</reference>